<reference evidence="6 7" key="1">
    <citation type="submission" date="2019-06" db="EMBL/GenBank/DDBJ databases">
        <title>Psychrobacillus vulpis sp. nov., a new species isolated from feces of a red fox that inhabits in The Tablas de Daimiel Natural Park, Albacete, Spain.</title>
        <authorList>
            <person name="Rodriguez M."/>
            <person name="Reina J.C."/>
            <person name="Bejar V."/>
            <person name="Llamas I."/>
        </authorList>
    </citation>
    <scope>NUCLEOTIDE SEQUENCE [LARGE SCALE GENOMIC DNA]</scope>
    <source>
        <strain evidence="6 7">Z8</strain>
    </source>
</reference>
<dbReference type="OrthoDB" id="9804559at2"/>
<accession>A0A544TUQ7</accession>
<comment type="subcellular location">
    <subcellularLocation>
        <location evidence="2">Bacterial flagellum basal body</location>
    </subcellularLocation>
</comment>
<dbReference type="Proteomes" id="UP000316626">
    <property type="component" value="Unassembled WGS sequence"/>
</dbReference>
<evidence type="ECO:0000259" key="5">
    <source>
        <dbReference type="Pfam" id="PF22692"/>
    </source>
</evidence>
<keyword evidence="6" id="KW-0966">Cell projection</keyword>
<dbReference type="RefSeq" id="WP_142641075.1">
    <property type="nucleotide sequence ID" value="NZ_VDGI01000002.1"/>
</dbReference>
<name>A0A544TUQ7_9BACI</name>
<dbReference type="EMBL" id="VDGI01000002">
    <property type="protein sequence ID" value="TQR21184.1"/>
    <property type="molecule type" value="Genomic_DNA"/>
</dbReference>
<keyword evidence="7" id="KW-1185">Reference proteome</keyword>
<keyword evidence="6" id="KW-0282">Flagellum</keyword>
<keyword evidence="6" id="KW-0969">Cilium</keyword>
<dbReference type="GO" id="GO:0009425">
    <property type="term" value="C:bacterial-type flagellum basal body"/>
    <property type="evidence" value="ECO:0007669"/>
    <property type="project" value="UniProtKB-SubCell"/>
</dbReference>
<evidence type="ECO:0000256" key="2">
    <source>
        <dbReference type="RuleBase" id="RU362116"/>
    </source>
</evidence>
<gene>
    <name evidence="6" type="ORF">FG384_02965</name>
</gene>
<dbReference type="Pfam" id="PF00460">
    <property type="entry name" value="Flg_bb_rod"/>
    <property type="match status" value="1"/>
</dbReference>
<dbReference type="InterPro" id="IPR053967">
    <property type="entry name" value="LlgE_F_G-like_D1"/>
</dbReference>
<comment type="caution">
    <text evidence="6">The sequence shown here is derived from an EMBL/GenBank/DDBJ whole genome shotgun (WGS) entry which is preliminary data.</text>
</comment>
<feature type="domain" description="Flagellar hook protein FlgE/F/G-like D1" evidence="5">
    <location>
        <begin position="102"/>
        <end position="171"/>
    </location>
</feature>
<evidence type="ECO:0000313" key="6">
    <source>
        <dbReference type="EMBL" id="TQR21184.1"/>
    </source>
</evidence>
<evidence type="ECO:0000259" key="3">
    <source>
        <dbReference type="Pfam" id="PF00460"/>
    </source>
</evidence>
<dbReference type="PANTHER" id="PTHR30435:SF19">
    <property type="entry name" value="FLAGELLAR BASAL-BODY ROD PROTEIN FLGG"/>
    <property type="match status" value="1"/>
</dbReference>
<dbReference type="GO" id="GO:0071978">
    <property type="term" value="P:bacterial-type flagellum-dependent swarming motility"/>
    <property type="evidence" value="ECO:0007669"/>
    <property type="project" value="TreeGrafter"/>
</dbReference>
<dbReference type="InterPro" id="IPR010930">
    <property type="entry name" value="Flg_bb/hook_C_dom"/>
</dbReference>
<sequence length="279" mass="30638">MLRTMITATNTMSQLQSQLDIIGNNLANSGTHGYKAKEVKFQELLYQQFNNDKLDKVDRQSPTGIRYGVGAALAQTTMNWKQGSLQSTGRDLDFAFQEPKQYFNVLMPDGENGQKTAYTRQGAFYVSPLENGNLMLVTGDGYPVADANGQAITIPDNASSFSVNERGILTANYSDGSTVQRELAVSVLQKPQLMEHLSETYIALPNNLAELGVNAQDVMTNLQGAGRDQIALTNQVLETSNVNMSKEMTDLMGAQRSYQFNARSITIADQMMGLINGIR</sequence>
<dbReference type="SUPFAM" id="SSF117143">
    <property type="entry name" value="Flagellar hook protein flgE"/>
    <property type="match status" value="1"/>
</dbReference>
<evidence type="ECO:0000256" key="1">
    <source>
        <dbReference type="ARBA" id="ARBA00009677"/>
    </source>
</evidence>
<feature type="domain" description="Flagellar basal body rod protein N-terminal" evidence="3">
    <location>
        <begin position="7"/>
        <end position="35"/>
    </location>
</feature>
<comment type="similarity">
    <text evidence="1 2">Belongs to the flagella basal body rod proteins family.</text>
</comment>
<evidence type="ECO:0000313" key="7">
    <source>
        <dbReference type="Proteomes" id="UP000316626"/>
    </source>
</evidence>
<dbReference type="Pfam" id="PF22692">
    <property type="entry name" value="LlgE_F_G_D1"/>
    <property type="match status" value="1"/>
</dbReference>
<protein>
    <submittedName>
        <fullName evidence="6">Flagellar hook-basal body protein</fullName>
    </submittedName>
</protein>
<dbReference type="PANTHER" id="PTHR30435">
    <property type="entry name" value="FLAGELLAR PROTEIN"/>
    <property type="match status" value="1"/>
</dbReference>
<dbReference type="AlphaFoldDB" id="A0A544TUQ7"/>
<organism evidence="6 7">
    <name type="scientific">Psychrobacillus vulpis</name>
    <dbReference type="NCBI Taxonomy" id="2325572"/>
    <lineage>
        <taxon>Bacteria</taxon>
        <taxon>Bacillati</taxon>
        <taxon>Bacillota</taxon>
        <taxon>Bacilli</taxon>
        <taxon>Bacillales</taxon>
        <taxon>Bacillaceae</taxon>
        <taxon>Psychrobacillus</taxon>
    </lineage>
</organism>
<feature type="domain" description="Flagellar basal-body/hook protein C-terminal" evidence="4">
    <location>
        <begin position="235"/>
        <end position="276"/>
    </location>
</feature>
<dbReference type="InterPro" id="IPR020013">
    <property type="entry name" value="Flagellar_FlgE/F/G"/>
</dbReference>
<keyword evidence="2" id="KW-0975">Bacterial flagellum</keyword>
<dbReference type="Pfam" id="PF06429">
    <property type="entry name" value="Flg_bbr_C"/>
    <property type="match status" value="1"/>
</dbReference>
<dbReference type="NCBIfam" id="TIGR03506">
    <property type="entry name" value="FlgEFG_subfam"/>
    <property type="match status" value="1"/>
</dbReference>
<dbReference type="InterPro" id="IPR001444">
    <property type="entry name" value="Flag_bb_rod_N"/>
</dbReference>
<dbReference type="InterPro" id="IPR037925">
    <property type="entry name" value="FlgE/F/G-like"/>
</dbReference>
<evidence type="ECO:0000259" key="4">
    <source>
        <dbReference type="Pfam" id="PF06429"/>
    </source>
</evidence>
<proteinExistence type="inferred from homology"/>